<keyword evidence="2" id="KW-0147">Chitin-binding</keyword>
<dbReference type="CDD" id="cd22777">
    <property type="entry name" value="DPBB_barwin-like"/>
    <property type="match status" value="1"/>
</dbReference>
<name>A0AA87Z4C2_FICCA</name>
<dbReference type="Gene3D" id="2.40.40.10">
    <property type="entry name" value="RlpA-like domain"/>
    <property type="match status" value="1"/>
</dbReference>
<dbReference type="InterPro" id="IPR001938">
    <property type="entry name" value="Thaumatin"/>
</dbReference>
<dbReference type="GO" id="GO:0004540">
    <property type="term" value="F:RNA nuclease activity"/>
    <property type="evidence" value="ECO:0007669"/>
    <property type="project" value="InterPro"/>
</dbReference>
<dbReference type="InterPro" id="IPR044301">
    <property type="entry name" value="PR4"/>
</dbReference>
<keyword evidence="3" id="KW-1015">Disulfide bond</keyword>
<accession>A0AA87Z4C2</accession>
<organism evidence="5 6">
    <name type="scientific">Ficus carica</name>
    <name type="common">Common fig</name>
    <dbReference type="NCBI Taxonomy" id="3494"/>
    <lineage>
        <taxon>Eukaryota</taxon>
        <taxon>Viridiplantae</taxon>
        <taxon>Streptophyta</taxon>
        <taxon>Embryophyta</taxon>
        <taxon>Tracheophyta</taxon>
        <taxon>Spermatophyta</taxon>
        <taxon>Magnoliopsida</taxon>
        <taxon>eudicotyledons</taxon>
        <taxon>Gunneridae</taxon>
        <taxon>Pentapetalae</taxon>
        <taxon>rosids</taxon>
        <taxon>fabids</taxon>
        <taxon>Rosales</taxon>
        <taxon>Moraceae</taxon>
        <taxon>Ficeae</taxon>
        <taxon>Ficus</taxon>
    </lineage>
</organism>
<dbReference type="EMBL" id="BTGU01000001">
    <property type="protein sequence ID" value="GMN25519.1"/>
    <property type="molecule type" value="Genomic_DNA"/>
</dbReference>
<dbReference type="PANTHER" id="PTHR46351:SF3">
    <property type="entry name" value="WOUND-INDUCED PROTEIN WIN2"/>
    <property type="match status" value="1"/>
</dbReference>
<dbReference type="Pfam" id="PF00314">
    <property type="entry name" value="Thaumatin"/>
    <property type="match status" value="1"/>
</dbReference>
<evidence type="ECO:0000259" key="4">
    <source>
        <dbReference type="PROSITE" id="PS51174"/>
    </source>
</evidence>
<dbReference type="PROSITE" id="PS51174">
    <property type="entry name" value="BARWIN_3"/>
    <property type="match status" value="1"/>
</dbReference>
<dbReference type="FunFam" id="2.40.40.10:FF:000007">
    <property type="entry name" value="Papaya barwin-like protein"/>
    <property type="match status" value="1"/>
</dbReference>
<dbReference type="InterPro" id="IPR018226">
    <property type="entry name" value="Barwin_CS"/>
</dbReference>
<gene>
    <name evidence="5" type="ORF">TIFTF001_000952</name>
</gene>
<dbReference type="AlphaFoldDB" id="A0AA87Z4C2"/>
<dbReference type="Gene3D" id="2.60.110.10">
    <property type="entry name" value="Thaumatin"/>
    <property type="match status" value="1"/>
</dbReference>
<dbReference type="InterPro" id="IPR001153">
    <property type="entry name" value="Barwin_dom"/>
</dbReference>
<evidence type="ECO:0000313" key="6">
    <source>
        <dbReference type="Proteomes" id="UP001187192"/>
    </source>
</evidence>
<dbReference type="InterPro" id="IPR037176">
    <property type="entry name" value="Osmotin/thaumatin-like_sf"/>
</dbReference>
<sequence length="373" mass="40551">MSHPTIAYIHNHNYGRPSAMAMATGLFPLFLALFFALSQATQIQILNMCTYTVWAAAYPGGGRQLKQGETWTLSDVSGSGRIWGRTNCDFGRDGRGRCESGDCDGLLECQANGRAPNTVGVYSVNEGNNNDDIFYVSVVEGFNVPMGVGPIGSSLEFSNCSQVRKCAADVNGVCPMELRDVAGCNNPCTVFRNNQFCCMGSICEPTIYSRFFKDLCPEAFTYPSDIGQMSSCPTGNDYRVVFCPAIDKPVSSGQSASNVRATYHIYNPAQNGWDLNSVSAYCATWDASKPLAWRKRFGWTAFCGPVGPHGQPSCGKCLRVTNTRTGARAKVRIVDQCSNGGLDLEEGVFKQIDTDGNGYTQGLLMVNYMFVNC</sequence>
<evidence type="ECO:0000256" key="2">
    <source>
        <dbReference type="ARBA" id="ARBA00022669"/>
    </source>
</evidence>
<dbReference type="SMART" id="SM00205">
    <property type="entry name" value="THN"/>
    <property type="match status" value="1"/>
</dbReference>
<dbReference type="SUPFAM" id="SSF49870">
    <property type="entry name" value="Osmotin, thaumatin-like protein"/>
    <property type="match status" value="1"/>
</dbReference>
<evidence type="ECO:0000256" key="1">
    <source>
        <dbReference type="ARBA" id="ARBA00010607"/>
    </source>
</evidence>
<comment type="caution">
    <text evidence="5">The sequence shown here is derived from an EMBL/GenBank/DDBJ whole genome shotgun (WGS) entry which is preliminary data.</text>
</comment>
<dbReference type="PROSITE" id="PS00771">
    <property type="entry name" value="BARWIN_1"/>
    <property type="match status" value="1"/>
</dbReference>
<evidence type="ECO:0000313" key="5">
    <source>
        <dbReference type="EMBL" id="GMN25519.1"/>
    </source>
</evidence>
<dbReference type="GO" id="GO:0008061">
    <property type="term" value="F:chitin binding"/>
    <property type="evidence" value="ECO:0007669"/>
    <property type="project" value="UniProtKB-KW"/>
</dbReference>
<dbReference type="GO" id="GO:0050832">
    <property type="term" value="P:defense response to fungus"/>
    <property type="evidence" value="ECO:0007669"/>
    <property type="project" value="InterPro"/>
</dbReference>
<dbReference type="PANTHER" id="PTHR46351">
    <property type="entry name" value="WOUND-INDUCED PROTEIN WIN2"/>
    <property type="match status" value="1"/>
</dbReference>
<keyword evidence="6" id="KW-1185">Reference proteome</keyword>
<proteinExistence type="inferred from homology"/>
<dbReference type="Proteomes" id="UP001187192">
    <property type="component" value="Unassembled WGS sequence"/>
</dbReference>
<dbReference type="Pfam" id="PF00967">
    <property type="entry name" value="Barwin"/>
    <property type="match status" value="1"/>
</dbReference>
<feature type="domain" description="Barwin" evidence="4">
    <location>
        <begin position="254"/>
        <end position="373"/>
    </location>
</feature>
<protein>
    <recommendedName>
        <fullName evidence="4">Barwin domain-containing protein</fullName>
    </recommendedName>
</protein>
<dbReference type="GO" id="GO:0042742">
    <property type="term" value="P:defense response to bacterium"/>
    <property type="evidence" value="ECO:0007669"/>
    <property type="project" value="InterPro"/>
</dbReference>
<evidence type="ECO:0000256" key="3">
    <source>
        <dbReference type="ARBA" id="ARBA00023157"/>
    </source>
</evidence>
<dbReference type="SUPFAM" id="SSF50685">
    <property type="entry name" value="Barwin-like endoglucanases"/>
    <property type="match status" value="1"/>
</dbReference>
<dbReference type="PRINTS" id="PR00602">
    <property type="entry name" value="BARWIN"/>
</dbReference>
<dbReference type="PRINTS" id="PR00347">
    <property type="entry name" value="THAUMATIN"/>
</dbReference>
<comment type="similarity">
    <text evidence="1">Belongs to the thaumatin family.</text>
</comment>
<dbReference type="InterPro" id="IPR036908">
    <property type="entry name" value="RlpA-like_sf"/>
</dbReference>
<reference evidence="5" key="1">
    <citation type="submission" date="2023-07" db="EMBL/GenBank/DDBJ databases">
        <title>draft genome sequence of fig (Ficus carica).</title>
        <authorList>
            <person name="Takahashi T."/>
            <person name="Nishimura K."/>
        </authorList>
    </citation>
    <scope>NUCLEOTIDE SEQUENCE</scope>
</reference>
<dbReference type="PROSITE" id="PS51367">
    <property type="entry name" value="THAUMATIN_2"/>
    <property type="match status" value="1"/>
</dbReference>